<reference evidence="2" key="2">
    <citation type="submission" date="2014-09" db="EMBL/GenBank/DDBJ databases">
        <title>Criblamydia sequanensis harbors a mega-plasmid encoding arsenite resistance.</title>
        <authorList>
            <person name="Bertelli C."/>
            <person name="Goesmann A."/>
            <person name="Greub G."/>
        </authorList>
    </citation>
    <scope>NUCLEOTIDE SEQUENCE [LARGE SCALE GENOMIC DNA]</scope>
    <source>
        <strain evidence="2">CRIB-18</strain>
    </source>
</reference>
<dbReference type="InterPro" id="IPR002925">
    <property type="entry name" value="Dienelactn_hydro"/>
</dbReference>
<dbReference type="GO" id="GO:0016787">
    <property type="term" value="F:hydrolase activity"/>
    <property type="evidence" value="ECO:0007669"/>
    <property type="project" value="UniProtKB-KW"/>
</dbReference>
<dbReference type="OrthoDB" id="9771666at2"/>
<dbReference type="AlphaFoldDB" id="A0A090D0W6"/>
<keyword evidence="3" id="KW-1185">Reference proteome</keyword>
<evidence type="ECO:0000259" key="1">
    <source>
        <dbReference type="Pfam" id="PF01738"/>
    </source>
</evidence>
<dbReference type="EMBL" id="CCEJ010000011">
    <property type="protein sequence ID" value="CDR34996.1"/>
    <property type="molecule type" value="Genomic_DNA"/>
</dbReference>
<dbReference type="Proteomes" id="UP000031552">
    <property type="component" value="Unassembled WGS sequence"/>
</dbReference>
<dbReference type="RefSeq" id="WP_041018548.1">
    <property type="nucleotide sequence ID" value="NZ_CCEJ010000011.1"/>
</dbReference>
<dbReference type="PANTHER" id="PTHR22946">
    <property type="entry name" value="DIENELACTONE HYDROLASE DOMAIN-CONTAINING PROTEIN-RELATED"/>
    <property type="match status" value="1"/>
</dbReference>
<comment type="caution">
    <text evidence="2">The sequence shown here is derived from an EMBL/GenBank/DDBJ whole genome shotgun (WGS) entry which is preliminary data.</text>
</comment>
<dbReference type="PANTHER" id="PTHR22946:SF0">
    <property type="entry name" value="DIENELACTONE HYDROLASE DOMAIN-CONTAINING PROTEIN"/>
    <property type="match status" value="1"/>
</dbReference>
<dbReference type="Pfam" id="PF01738">
    <property type="entry name" value="DLH"/>
    <property type="match status" value="1"/>
</dbReference>
<evidence type="ECO:0000313" key="3">
    <source>
        <dbReference type="Proteomes" id="UP000031552"/>
    </source>
</evidence>
<dbReference type="SUPFAM" id="SSF53474">
    <property type="entry name" value="alpha/beta-Hydrolases"/>
    <property type="match status" value="1"/>
</dbReference>
<gene>
    <name evidence="2" type="ORF">CSEC_2190</name>
</gene>
<dbReference type="InterPro" id="IPR050261">
    <property type="entry name" value="FrsA_esterase"/>
</dbReference>
<proteinExistence type="predicted"/>
<protein>
    <submittedName>
        <fullName evidence="2">Dienelactone hydrolase family protein</fullName>
    </submittedName>
</protein>
<dbReference type="Gene3D" id="3.40.50.1820">
    <property type="entry name" value="alpha/beta hydrolase"/>
    <property type="match status" value="1"/>
</dbReference>
<dbReference type="eggNOG" id="COG0412">
    <property type="taxonomic scope" value="Bacteria"/>
</dbReference>
<accession>A0A090D0W6</accession>
<dbReference type="InterPro" id="IPR029058">
    <property type="entry name" value="AB_hydrolase_fold"/>
</dbReference>
<evidence type="ECO:0000313" key="2">
    <source>
        <dbReference type="EMBL" id="CDR34996.1"/>
    </source>
</evidence>
<reference evidence="2" key="1">
    <citation type="submission" date="2013-12" db="EMBL/GenBank/DDBJ databases">
        <authorList>
            <person name="Linke B."/>
        </authorList>
    </citation>
    <scope>NUCLEOTIDE SEQUENCE [LARGE SCALE GENOMIC DNA]</scope>
    <source>
        <strain evidence="2">CRIB-18</strain>
    </source>
</reference>
<feature type="domain" description="Dienelactone hydrolase" evidence="1">
    <location>
        <begin position="16"/>
        <end position="241"/>
    </location>
</feature>
<organism evidence="2 3">
    <name type="scientific">Candidatus Criblamydia sequanensis CRIB-18</name>
    <dbReference type="NCBI Taxonomy" id="1437425"/>
    <lineage>
        <taxon>Bacteria</taxon>
        <taxon>Pseudomonadati</taxon>
        <taxon>Chlamydiota</taxon>
        <taxon>Chlamydiia</taxon>
        <taxon>Parachlamydiales</taxon>
        <taxon>Candidatus Criblamydiaceae</taxon>
        <taxon>Candidatus Criblamydia</taxon>
    </lineage>
</organism>
<keyword evidence="2" id="KW-0378">Hydrolase</keyword>
<sequence>MQESNLEYTVGNQSFKGFLITHEGLAKKPPAILIVPTWKGMDSFAINKARQVAKLGYTAFVADVFGNGKSAADEKEAFNFISPLFVDRKLLRERIQGSFEALKKSPFVDPDLIGAIGYCFGGLTVLELLRSGSPVKGVVSFHGVLGYHLADLAATPIPNAENIKASALILHGDEDPLVTEEDLLNLKNEFRKLHIDWQLIIYGGTAHSFTNPDAHDPENGMLYNPEVDKRSWSEMRLFFMNVFRGNV</sequence>
<name>A0A090D0W6_9BACT</name>